<sequence length="696" mass="79350">MFVHIASQIIRKMFVSSTISSKFPLIVFIETMNRIETTLPYLFFLCLFLLSISDQALAVVCARSCGQVQEIHYPFRLQTDPPECGSPNYKLICKNNRTLIQVGSAEGHYYLIKGISYENKTIEVVDPALIHGNCTLPSIPRPFRDCYSRAVYPDSKYASFMNCKLPIQQKNYWHVPCLSHNGTFVYVFSDGSDFSHSVPNLKPSCGFLAMTPFNTDKVFINSSADIFRHLQEGFLLHWDDGKISNLAFLHYCLKKSIRHFLNETRSNKDVASMVYFLLKNEKHFFSCVHEYYSRLKYFYFALALLVIVWLLQLIVAFFISGRLIFTPLSILFFIAQKFWSERISIDSIEKFLQNQGKTISPKRYAYTDIIALTGHFRKKLGQGGFGSVFKGKSISGQEVAIKMLGSSKFNGEEFINEVSTLGRIYHINVVQLLGYCSEGSKRALVYDYMPNGSLDKYIFSENGSPCQVFSWEKLTEIALGVARGIDYLHRGCDMQILHFDIKPHNILLDKSFIPKISDFGLAKLYPRDRSLVSVSAARGTIGYIAPELVSRSFGVISYKSDVYSFGMLLLEMTGGRRNAEPRVENASRVYYPSWIYEKLKEYKGVELSNTYKINAVERKLCIVGLWCIQMKSSDRPPMSRVVEMLEGDVDCMPFPPPPFFSTSENNWASEPLRVTTFTSLGMSEISEEADYPLLSE</sequence>
<dbReference type="FunFam" id="1.10.510.10:FF:000590">
    <property type="entry name" value="PR5-like receptor kinase"/>
    <property type="match status" value="1"/>
</dbReference>
<dbReference type="SUPFAM" id="SSF56112">
    <property type="entry name" value="Protein kinase-like (PK-like)"/>
    <property type="match status" value="1"/>
</dbReference>
<keyword evidence="6 12" id="KW-0547">Nucleotide-binding</keyword>
<dbReference type="GO" id="GO:0030247">
    <property type="term" value="F:polysaccharide binding"/>
    <property type="evidence" value="ECO:0007669"/>
    <property type="project" value="InterPro"/>
</dbReference>
<evidence type="ECO:0000256" key="3">
    <source>
        <dbReference type="ARBA" id="ARBA00022679"/>
    </source>
</evidence>
<dbReference type="InterPro" id="IPR008271">
    <property type="entry name" value="Ser/Thr_kinase_AS"/>
</dbReference>
<dbReference type="AlphaFoldDB" id="A0A9Q0HM72"/>
<dbReference type="SMART" id="SM00220">
    <property type="entry name" value="S_TKc"/>
    <property type="match status" value="1"/>
</dbReference>
<keyword evidence="5" id="KW-0732">Signal</keyword>
<evidence type="ECO:0000256" key="7">
    <source>
        <dbReference type="ARBA" id="ARBA00022777"/>
    </source>
</evidence>
<evidence type="ECO:0000256" key="1">
    <source>
        <dbReference type="ARBA" id="ARBA00004479"/>
    </source>
</evidence>
<dbReference type="PROSITE" id="PS50011">
    <property type="entry name" value="PROTEIN_KINASE_DOM"/>
    <property type="match status" value="1"/>
</dbReference>
<keyword evidence="3" id="KW-0808">Transferase</keyword>
<protein>
    <recommendedName>
        <fullName evidence="14">Protein kinase domain-containing protein</fullName>
    </recommendedName>
</protein>
<dbReference type="GO" id="GO:0004674">
    <property type="term" value="F:protein serine/threonine kinase activity"/>
    <property type="evidence" value="ECO:0007669"/>
    <property type="project" value="UniProtKB-KW"/>
</dbReference>
<comment type="caution">
    <text evidence="15">The sequence shown here is derived from an EMBL/GenBank/DDBJ whole genome shotgun (WGS) entry which is preliminary data.</text>
</comment>
<dbReference type="InterPro" id="IPR045874">
    <property type="entry name" value="LRK10/LRL21-25-like"/>
</dbReference>
<evidence type="ECO:0000256" key="9">
    <source>
        <dbReference type="ARBA" id="ARBA00022989"/>
    </source>
</evidence>
<evidence type="ECO:0000256" key="10">
    <source>
        <dbReference type="ARBA" id="ARBA00023136"/>
    </source>
</evidence>
<keyword evidence="2" id="KW-0723">Serine/threonine-protein kinase</keyword>
<evidence type="ECO:0000313" key="16">
    <source>
        <dbReference type="Proteomes" id="UP001151287"/>
    </source>
</evidence>
<dbReference type="InterPro" id="IPR025287">
    <property type="entry name" value="WAK_GUB"/>
</dbReference>
<evidence type="ECO:0000256" key="5">
    <source>
        <dbReference type="ARBA" id="ARBA00022729"/>
    </source>
</evidence>
<feature type="transmembrane region" description="Helical" evidence="13">
    <location>
        <begin position="297"/>
        <end position="319"/>
    </location>
</feature>
<dbReference type="OrthoDB" id="762694at2759"/>
<gene>
    <name evidence="15" type="ORF">LUZ63_014815</name>
</gene>
<dbReference type="Proteomes" id="UP001151287">
    <property type="component" value="Unassembled WGS sequence"/>
</dbReference>
<dbReference type="PROSITE" id="PS00108">
    <property type="entry name" value="PROTEIN_KINASE_ST"/>
    <property type="match status" value="1"/>
</dbReference>
<dbReference type="FunFam" id="3.30.200.20:FF:000178">
    <property type="entry name" value="serine/threonine-protein kinase PBS1-like"/>
    <property type="match status" value="1"/>
</dbReference>
<keyword evidence="8 12" id="KW-0067">ATP-binding</keyword>
<keyword evidence="10 13" id="KW-0472">Membrane</keyword>
<dbReference type="Pfam" id="PF13947">
    <property type="entry name" value="GUB_WAK_bind"/>
    <property type="match status" value="1"/>
</dbReference>
<evidence type="ECO:0000256" key="8">
    <source>
        <dbReference type="ARBA" id="ARBA00022840"/>
    </source>
</evidence>
<dbReference type="GO" id="GO:0016020">
    <property type="term" value="C:membrane"/>
    <property type="evidence" value="ECO:0007669"/>
    <property type="project" value="UniProtKB-SubCell"/>
</dbReference>
<evidence type="ECO:0000256" key="6">
    <source>
        <dbReference type="ARBA" id="ARBA00022741"/>
    </source>
</evidence>
<feature type="domain" description="Protein kinase" evidence="14">
    <location>
        <begin position="374"/>
        <end position="660"/>
    </location>
</feature>
<evidence type="ECO:0000259" key="14">
    <source>
        <dbReference type="PROSITE" id="PS50011"/>
    </source>
</evidence>
<feature type="binding site" evidence="12">
    <location>
        <position position="402"/>
    </location>
    <ligand>
        <name>ATP</name>
        <dbReference type="ChEBI" id="CHEBI:30616"/>
    </ligand>
</feature>
<organism evidence="15 16">
    <name type="scientific">Rhynchospora breviuscula</name>
    <dbReference type="NCBI Taxonomy" id="2022672"/>
    <lineage>
        <taxon>Eukaryota</taxon>
        <taxon>Viridiplantae</taxon>
        <taxon>Streptophyta</taxon>
        <taxon>Embryophyta</taxon>
        <taxon>Tracheophyta</taxon>
        <taxon>Spermatophyta</taxon>
        <taxon>Magnoliopsida</taxon>
        <taxon>Liliopsida</taxon>
        <taxon>Poales</taxon>
        <taxon>Cyperaceae</taxon>
        <taxon>Cyperoideae</taxon>
        <taxon>Rhynchosporeae</taxon>
        <taxon>Rhynchospora</taxon>
    </lineage>
</organism>
<dbReference type="InterPro" id="IPR001245">
    <property type="entry name" value="Ser-Thr/Tyr_kinase_cat_dom"/>
</dbReference>
<keyword evidence="7" id="KW-0418">Kinase</keyword>
<dbReference type="InterPro" id="IPR011009">
    <property type="entry name" value="Kinase-like_dom_sf"/>
</dbReference>
<accession>A0A9Q0HM72</accession>
<dbReference type="EMBL" id="JAMQYH010000004">
    <property type="protein sequence ID" value="KAJ1690660.1"/>
    <property type="molecule type" value="Genomic_DNA"/>
</dbReference>
<dbReference type="InterPro" id="IPR017441">
    <property type="entry name" value="Protein_kinase_ATP_BS"/>
</dbReference>
<keyword evidence="9 13" id="KW-1133">Transmembrane helix</keyword>
<evidence type="ECO:0000256" key="11">
    <source>
        <dbReference type="ARBA" id="ARBA00023180"/>
    </source>
</evidence>
<dbReference type="PANTHER" id="PTHR27009">
    <property type="entry name" value="RUST RESISTANCE KINASE LR10-RELATED"/>
    <property type="match status" value="1"/>
</dbReference>
<evidence type="ECO:0000256" key="12">
    <source>
        <dbReference type="PROSITE-ProRule" id="PRU10141"/>
    </source>
</evidence>
<proteinExistence type="predicted"/>
<keyword evidence="16" id="KW-1185">Reference proteome</keyword>
<name>A0A9Q0HM72_9POAL</name>
<evidence type="ECO:0000256" key="2">
    <source>
        <dbReference type="ARBA" id="ARBA00022527"/>
    </source>
</evidence>
<dbReference type="PROSITE" id="PS00107">
    <property type="entry name" value="PROTEIN_KINASE_ATP"/>
    <property type="match status" value="1"/>
</dbReference>
<dbReference type="Gene3D" id="1.10.510.10">
    <property type="entry name" value="Transferase(Phosphotransferase) domain 1"/>
    <property type="match status" value="1"/>
</dbReference>
<evidence type="ECO:0000256" key="4">
    <source>
        <dbReference type="ARBA" id="ARBA00022692"/>
    </source>
</evidence>
<evidence type="ECO:0000313" key="15">
    <source>
        <dbReference type="EMBL" id="KAJ1690660.1"/>
    </source>
</evidence>
<keyword evidence="4 13" id="KW-0812">Transmembrane</keyword>
<dbReference type="InterPro" id="IPR000719">
    <property type="entry name" value="Prot_kinase_dom"/>
</dbReference>
<dbReference type="Pfam" id="PF07714">
    <property type="entry name" value="PK_Tyr_Ser-Thr"/>
    <property type="match status" value="1"/>
</dbReference>
<dbReference type="GO" id="GO:0005524">
    <property type="term" value="F:ATP binding"/>
    <property type="evidence" value="ECO:0007669"/>
    <property type="project" value="UniProtKB-UniRule"/>
</dbReference>
<reference evidence="15" key="1">
    <citation type="journal article" date="2022" name="Cell">
        <title>Repeat-based holocentromeres influence genome architecture and karyotype evolution.</title>
        <authorList>
            <person name="Hofstatter P.G."/>
            <person name="Thangavel G."/>
            <person name="Lux T."/>
            <person name="Neumann P."/>
            <person name="Vondrak T."/>
            <person name="Novak P."/>
            <person name="Zhang M."/>
            <person name="Costa L."/>
            <person name="Castellani M."/>
            <person name="Scott A."/>
            <person name="Toegelov H."/>
            <person name="Fuchs J."/>
            <person name="Mata-Sucre Y."/>
            <person name="Dias Y."/>
            <person name="Vanzela A.L.L."/>
            <person name="Huettel B."/>
            <person name="Almeida C.C.S."/>
            <person name="Simkova H."/>
            <person name="Souza G."/>
            <person name="Pedrosa-Harand A."/>
            <person name="Macas J."/>
            <person name="Mayer K.F.X."/>
            <person name="Houben A."/>
            <person name="Marques A."/>
        </authorList>
    </citation>
    <scope>NUCLEOTIDE SEQUENCE</scope>
    <source>
        <strain evidence="15">RhyBre1mFocal</strain>
    </source>
</reference>
<evidence type="ECO:0000256" key="13">
    <source>
        <dbReference type="SAM" id="Phobius"/>
    </source>
</evidence>
<dbReference type="Gene3D" id="3.30.200.20">
    <property type="entry name" value="Phosphorylase Kinase, domain 1"/>
    <property type="match status" value="1"/>
</dbReference>
<comment type="subcellular location">
    <subcellularLocation>
        <location evidence="1">Membrane</location>
        <topology evidence="1">Single-pass type I membrane protein</topology>
    </subcellularLocation>
</comment>
<keyword evidence="11" id="KW-0325">Glycoprotein</keyword>